<evidence type="ECO:0000256" key="4">
    <source>
        <dbReference type="ARBA" id="ARBA00022960"/>
    </source>
</evidence>
<evidence type="ECO:0000259" key="10">
    <source>
        <dbReference type="PROSITE" id="PS52029"/>
    </source>
</evidence>
<evidence type="ECO:0000256" key="1">
    <source>
        <dbReference type="ARBA" id="ARBA00004752"/>
    </source>
</evidence>
<proteinExistence type="inferred from homology"/>
<dbReference type="SUPFAM" id="SSF47090">
    <property type="entry name" value="PGBD-like"/>
    <property type="match status" value="1"/>
</dbReference>
<comment type="caution">
    <text evidence="11">The sequence shown here is derived from an EMBL/GenBank/DDBJ whole genome shotgun (WGS) entry which is preliminary data.</text>
</comment>
<feature type="active site" description="Nucleophile" evidence="7">
    <location>
        <position position="305"/>
    </location>
</feature>
<dbReference type="CDD" id="cd16913">
    <property type="entry name" value="YkuD_like"/>
    <property type="match status" value="1"/>
</dbReference>
<organism evidence="11 12">
    <name type="scientific">Lichenibacterium minor</name>
    <dbReference type="NCBI Taxonomy" id="2316528"/>
    <lineage>
        <taxon>Bacteria</taxon>
        <taxon>Pseudomonadati</taxon>
        <taxon>Pseudomonadota</taxon>
        <taxon>Alphaproteobacteria</taxon>
        <taxon>Hyphomicrobiales</taxon>
        <taxon>Lichenihabitantaceae</taxon>
        <taxon>Lichenibacterium</taxon>
    </lineage>
</organism>
<dbReference type="GO" id="GO:0071972">
    <property type="term" value="F:peptidoglycan L,D-transpeptidase activity"/>
    <property type="evidence" value="ECO:0007669"/>
    <property type="project" value="TreeGrafter"/>
</dbReference>
<comment type="similarity">
    <text evidence="2">Belongs to the YkuD family.</text>
</comment>
<dbReference type="UniPathway" id="UPA00219"/>
<evidence type="ECO:0000256" key="3">
    <source>
        <dbReference type="ARBA" id="ARBA00022679"/>
    </source>
</evidence>
<dbReference type="SUPFAM" id="SSF141523">
    <property type="entry name" value="L,D-transpeptidase catalytic domain-like"/>
    <property type="match status" value="1"/>
</dbReference>
<feature type="chain" id="PRO_5020577431" evidence="9">
    <location>
        <begin position="26"/>
        <end position="379"/>
    </location>
</feature>
<evidence type="ECO:0000256" key="8">
    <source>
        <dbReference type="SAM" id="MobiDB-lite"/>
    </source>
</evidence>
<dbReference type="PROSITE" id="PS51318">
    <property type="entry name" value="TAT"/>
    <property type="match status" value="1"/>
</dbReference>
<dbReference type="InterPro" id="IPR002477">
    <property type="entry name" value="Peptidoglycan-bd-like"/>
</dbReference>
<reference evidence="11 12" key="1">
    <citation type="submission" date="2018-12" db="EMBL/GenBank/DDBJ databases">
        <authorList>
            <person name="Grouzdev D.S."/>
            <person name="Krutkina M.S."/>
        </authorList>
    </citation>
    <scope>NUCLEOTIDE SEQUENCE [LARGE SCALE GENOMIC DNA]</scope>
    <source>
        <strain evidence="11 12">RmlP026</strain>
    </source>
</reference>
<keyword evidence="4 7" id="KW-0133">Cell shape</keyword>
<gene>
    <name evidence="11" type="ORF">D3273_25575</name>
</gene>
<dbReference type="Gene3D" id="2.40.440.10">
    <property type="entry name" value="L,D-transpeptidase catalytic domain-like"/>
    <property type="match status" value="1"/>
</dbReference>
<keyword evidence="3" id="KW-0808">Transferase</keyword>
<dbReference type="Gene3D" id="1.10.101.10">
    <property type="entry name" value="PGBD-like superfamily/PGBD"/>
    <property type="match status" value="1"/>
</dbReference>
<dbReference type="InterPro" id="IPR036365">
    <property type="entry name" value="PGBD-like_sf"/>
</dbReference>
<dbReference type="InterPro" id="IPR036366">
    <property type="entry name" value="PGBDSf"/>
</dbReference>
<dbReference type="Proteomes" id="UP000290759">
    <property type="component" value="Unassembled WGS sequence"/>
</dbReference>
<protein>
    <submittedName>
        <fullName evidence="11">Murein L,D-transpeptidase</fullName>
    </submittedName>
</protein>
<keyword evidence="12" id="KW-1185">Reference proteome</keyword>
<dbReference type="InterPro" id="IPR050979">
    <property type="entry name" value="LD-transpeptidase"/>
</dbReference>
<evidence type="ECO:0000256" key="9">
    <source>
        <dbReference type="SAM" id="SignalP"/>
    </source>
</evidence>
<dbReference type="GO" id="GO:0018104">
    <property type="term" value="P:peptidoglycan-protein cross-linking"/>
    <property type="evidence" value="ECO:0007669"/>
    <property type="project" value="TreeGrafter"/>
</dbReference>
<dbReference type="AlphaFoldDB" id="A0A4Q2U0H0"/>
<dbReference type="RefSeq" id="WP_129229787.1">
    <property type="nucleotide sequence ID" value="NZ_QYBB01000068.1"/>
</dbReference>
<dbReference type="PROSITE" id="PS52029">
    <property type="entry name" value="LD_TPASE"/>
    <property type="match status" value="1"/>
</dbReference>
<sequence>MTHRRILAAALAAAAVTGCIAPALAAPPPMAAKAVDDAAFSPLPDKPSGRAVPEIVKAEVLLDRARFSPGAIDGIDGENFGHALSAYQVQMGLPASGRLDQPTWDRLTAGAPAPLTSVSVTAEEAAGPFTKTIPAKFEAQSKLAHMGYHDIREELGERYHMSEPLLMALNPGSKFAAGQRIVVADVDAAKPADKVARIVVDKAGHDVEALAADGRLIAHYPASIGSDEKPAPTGDFTVHRVDRDPVYTYDPKYHFKGVSAKRPFSIKPGPNNPVGLVWMDLGGDGYGMHGTPDPEAVGKTQSHGCIRMTNWDALNLAAMVDKGTPVSFGDVQGSTGPVPAAAPVPPAPSVPGPSVPATPAVGAPAGQPSASADTAKPAP</sequence>
<feature type="compositionally biased region" description="Pro residues" evidence="8">
    <location>
        <begin position="340"/>
        <end position="356"/>
    </location>
</feature>
<dbReference type="InterPro" id="IPR006311">
    <property type="entry name" value="TAT_signal"/>
</dbReference>
<dbReference type="GO" id="GO:0008360">
    <property type="term" value="P:regulation of cell shape"/>
    <property type="evidence" value="ECO:0007669"/>
    <property type="project" value="UniProtKB-UniRule"/>
</dbReference>
<evidence type="ECO:0000256" key="5">
    <source>
        <dbReference type="ARBA" id="ARBA00022984"/>
    </source>
</evidence>
<dbReference type="OrthoDB" id="9787225at2"/>
<dbReference type="Pfam" id="PF03734">
    <property type="entry name" value="YkuD"/>
    <property type="match status" value="1"/>
</dbReference>
<dbReference type="PROSITE" id="PS51257">
    <property type="entry name" value="PROKAR_LIPOPROTEIN"/>
    <property type="match status" value="1"/>
</dbReference>
<evidence type="ECO:0000313" key="11">
    <source>
        <dbReference type="EMBL" id="RYC29128.1"/>
    </source>
</evidence>
<accession>A0A4Q2U0H0</accession>
<dbReference type="InterPro" id="IPR038063">
    <property type="entry name" value="Transpep_catalytic_dom"/>
</dbReference>
<evidence type="ECO:0000256" key="7">
    <source>
        <dbReference type="PROSITE-ProRule" id="PRU01373"/>
    </source>
</evidence>
<evidence type="ECO:0000256" key="6">
    <source>
        <dbReference type="ARBA" id="ARBA00023316"/>
    </source>
</evidence>
<feature type="signal peptide" evidence="9">
    <location>
        <begin position="1"/>
        <end position="25"/>
    </location>
</feature>
<dbReference type="GO" id="GO:0071555">
    <property type="term" value="P:cell wall organization"/>
    <property type="evidence" value="ECO:0007669"/>
    <property type="project" value="UniProtKB-UniRule"/>
</dbReference>
<comment type="pathway">
    <text evidence="1 7">Cell wall biogenesis; peptidoglycan biosynthesis.</text>
</comment>
<dbReference type="Pfam" id="PF01471">
    <property type="entry name" value="PG_binding_1"/>
    <property type="match status" value="1"/>
</dbReference>
<keyword evidence="9" id="KW-0732">Signal</keyword>
<evidence type="ECO:0000256" key="2">
    <source>
        <dbReference type="ARBA" id="ARBA00005992"/>
    </source>
</evidence>
<dbReference type="PANTHER" id="PTHR30582:SF30">
    <property type="entry name" value="BLR4375 PROTEIN"/>
    <property type="match status" value="1"/>
</dbReference>
<feature type="active site" description="Proton donor/acceptor" evidence="7">
    <location>
        <position position="289"/>
    </location>
</feature>
<dbReference type="GO" id="GO:0016740">
    <property type="term" value="F:transferase activity"/>
    <property type="evidence" value="ECO:0007669"/>
    <property type="project" value="UniProtKB-KW"/>
</dbReference>
<dbReference type="InterPro" id="IPR005490">
    <property type="entry name" value="LD_TPept_cat_dom"/>
</dbReference>
<keyword evidence="5 7" id="KW-0573">Peptidoglycan synthesis</keyword>
<feature type="region of interest" description="Disordered" evidence="8">
    <location>
        <begin position="328"/>
        <end position="379"/>
    </location>
</feature>
<feature type="compositionally biased region" description="Low complexity" evidence="8">
    <location>
        <begin position="357"/>
        <end position="366"/>
    </location>
</feature>
<dbReference type="EMBL" id="QYBB01000068">
    <property type="protein sequence ID" value="RYC29128.1"/>
    <property type="molecule type" value="Genomic_DNA"/>
</dbReference>
<dbReference type="GO" id="GO:0005576">
    <property type="term" value="C:extracellular region"/>
    <property type="evidence" value="ECO:0007669"/>
    <property type="project" value="TreeGrafter"/>
</dbReference>
<feature type="domain" description="L,D-TPase catalytic" evidence="10">
    <location>
        <begin position="196"/>
        <end position="329"/>
    </location>
</feature>
<dbReference type="PANTHER" id="PTHR30582">
    <property type="entry name" value="L,D-TRANSPEPTIDASE"/>
    <property type="match status" value="1"/>
</dbReference>
<reference evidence="11 12" key="2">
    <citation type="submission" date="2019-02" db="EMBL/GenBank/DDBJ databases">
        <title>'Lichenibacterium ramalinii' gen. nov. sp. nov., 'Lichenibacterium minor' gen. nov. sp. nov.</title>
        <authorList>
            <person name="Pankratov T."/>
        </authorList>
    </citation>
    <scope>NUCLEOTIDE SEQUENCE [LARGE SCALE GENOMIC DNA]</scope>
    <source>
        <strain evidence="11 12">RmlP026</strain>
    </source>
</reference>
<name>A0A4Q2U0H0_9HYPH</name>
<evidence type="ECO:0000313" key="12">
    <source>
        <dbReference type="Proteomes" id="UP000290759"/>
    </source>
</evidence>
<keyword evidence="6 7" id="KW-0961">Cell wall biogenesis/degradation</keyword>